<evidence type="ECO:0000256" key="1">
    <source>
        <dbReference type="SAM" id="Phobius"/>
    </source>
</evidence>
<comment type="caution">
    <text evidence="4">The sequence shown here is derived from an EMBL/GenBank/DDBJ whole genome shotgun (WGS) entry which is preliminary data.</text>
</comment>
<feature type="transmembrane region" description="Helical" evidence="1">
    <location>
        <begin position="401"/>
        <end position="420"/>
    </location>
</feature>
<protein>
    <recommendedName>
        <fullName evidence="3">Ig-like domain-containing protein</fullName>
    </recommendedName>
</protein>
<reference evidence="4 5" key="1">
    <citation type="submission" date="2024-06" db="EMBL/GenBank/DDBJ databases">
        <title>A chromosome-level genome assembly of beet webworm, Loxostege sticticalis.</title>
        <authorList>
            <person name="Zhang Y."/>
        </authorList>
    </citation>
    <scope>NUCLEOTIDE SEQUENCE [LARGE SCALE GENOMIC DNA]</scope>
    <source>
        <strain evidence="4">AQ026</strain>
        <tissue evidence="4">Whole body</tissue>
    </source>
</reference>
<evidence type="ECO:0000313" key="5">
    <source>
        <dbReference type="Proteomes" id="UP001549920"/>
    </source>
</evidence>
<evidence type="ECO:0000256" key="2">
    <source>
        <dbReference type="SAM" id="SignalP"/>
    </source>
</evidence>
<keyword evidence="5" id="KW-1185">Reference proteome</keyword>
<evidence type="ECO:0000259" key="3">
    <source>
        <dbReference type="PROSITE" id="PS50835"/>
    </source>
</evidence>
<dbReference type="PROSITE" id="PS50835">
    <property type="entry name" value="IG_LIKE"/>
    <property type="match status" value="1"/>
</dbReference>
<dbReference type="Proteomes" id="UP001549920">
    <property type="component" value="Unassembled WGS sequence"/>
</dbReference>
<keyword evidence="1" id="KW-1133">Transmembrane helix</keyword>
<keyword evidence="2" id="KW-0732">Signal</keyword>
<gene>
    <name evidence="4" type="ORF">ABMA27_011187</name>
</gene>
<feature type="signal peptide" evidence="2">
    <location>
        <begin position="1"/>
        <end position="30"/>
    </location>
</feature>
<keyword evidence="1" id="KW-0812">Transmembrane</keyword>
<sequence>MWVSSFLIMIVFWFKVIIFVSSCGSHLSNAAEIVHFSKGNKIKLNFVMTNMGAATFYRIYDHNNKTGAFMERSYGTIEAPSVKAMYEPFLRDDDTYMEVSIYLHANEVICNERIVAELILHEKKRGAAPNNTCLTSEGCNIKVDWKNKCVEQSVSNKNEDKKPERYKQKIITDALTVNLQSWIQNYTLTYDEGTNATIECKTDYQSFYIEWVQKKDTQTIMKAISNENYQSSINMIISRFDDGTTIQCSLYKSIGKSSQISQRSLGSAFAFIKVNYEKSQNFYENTIATSKDTTTYYDSKELLCTGINKRWIKLTKEGLIEKPFTEDANRLDYNNNLKLQLNLNKADNNSLCMCLSLNFSINSETKWQNYKRGIPRLVQLVFDASEKRTGNADFLISKAPVIGGAAGGVIVVVLLVALIFRCARRTEPRSPAPHEVETYACPSTVQYVDLQTIPSSTRRCVTTRDDSPYARIVGFLEPNGRRS</sequence>
<evidence type="ECO:0000313" key="4">
    <source>
        <dbReference type="EMBL" id="KAL0858708.1"/>
    </source>
</evidence>
<feature type="domain" description="Ig-like" evidence="3">
    <location>
        <begin position="163"/>
        <end position="266"/>
    </location>
</feature>
<name>A0ABR3H1N5_LOXSC</name>
<dbReference type="EMBL" id="JBEUOH010000029">
    <property type="protein sequence ID" value="KAL0858708.1"/>
    <property type="molecule type" value="Genomic_DNA"/>
</dbReference>
<keyword evidence="1" id="KW-0472">Membrane</keyword>
<organism evidence="4 5">
    <name type="scientific">Loxostege sticticalis</name>
    <name type="common">Beet webworm moth</name>
    <dbReference type="NCBI Taxonomy" id="481309"/>
    <lineage>
        <taxon>Eukaryota</taxon>
        <taxon>Metazoa</taxon>
        <taxon>Ecdysozoa</taxon>
        <taxon>Arthropoda</taxon>
        <taxon>Hexapoda</taxon>
        <taxon>Insecta</taxon>
        <taxon>Pterygota</taxon>
        <taxon>Neoptera</taxon>
        <taxon>Endopterygota</taxon>
        <taxon>Lepidoptera</taxon>
        <taxon>Glossata</taxon>
        <taxon>Ditrysia</taxon>
        <taxon>Pyraloidea</taxon>
        <taxon>Crambidae</taxon>
        <taxon>Pyraustinae</taxon>
        <taxon>Loxostege</taxon>
    </lineage>
</organism>
<proteinExistence type="predicted"/>
<accession>A0ABR3H1N5</accession>
<feature type="chain" id="PRO_5046464680" description="Ig-like domain-containing protein" evidence="2">
    <location>
        <begin position="31"/>
        <end position="483"/>
    </location>
</feature>
<dbReference type="InterPro" id="IPR007110">
    <property type="entry name" value="Ig-like_dom"/>
</dbReference>